<dbReference type="EMBL" id="CP011509">
    <property type="protein sequence ID" value="AKJ04048.1"/>
    <property type="molecule type" value="Genomic_DNA"/>
</dbReference>
<reference evidence="3 5" key="1">
    <citation type="submission" date="2015-05" db="EMBL/GenBank/DDBJ databases">
        <title>Genome assembly of Archangium gephyra DSM 2261.</title>
        <authorList>
            <person name="Sharma G."/>
            <person name="Subramanian S."/>
        </authorList>
    </citation>
    <scope>NUCLEOTIDE SEQUENCE [LARGE SCALE GENOMIC DNA]</scope>
    <source>
        <strain evidence="3 5">DSM 2261</strain>
    </source>
</reference>
<evidence type="ECO:0000313" key="5">
    <source>
        <dbReference type="Proteomes" id="UP000035579"/>
    </source>
</evidence>
<dbReference type="GO" id="GO:0016491">
    <property type="term" value="F:oxidoreductase activity"/>
    <property type="evidence" value="ECO:0007669"/>
    <property type="project" value="UniProtKB-KW"/>
</dbReference>
<evidence type="ECO:0000313" key="6">
    <source>
        <dbReference type="Proteomes" id="UP000256345"/>
    </source>
</evidence>
<reference evidence="4 6" key="2">
    <citation type="submission" date="2018-08" db="EMBL/GenBank/DDBJ databases">
        <title>Genomic Encyclopedia of Archaeal and Bacterial Type Strains, Phase II (KMG-II): from individual species to whole genera.</title>
        <authorList>
            <person name="Goeker M."/>
        </authorList>
    </citation>
    <scope>NUCLEOTIDE SEQUENCE [LARGE SCALE GENOMIC DNA]</scope>
    <source>
        <strain evidence="4 6">DSM 2261</strain>
    </source>
</reference>
<dbReference type="AlphaFoldDB" id="A0AAC8TFJ9"/>
<keyword evidence="6" id="KW-1185">Reference proteome</keyword>
<evidence type="ECO:0000313" key="3">
    <source>
        <dbReference type="EMBL" id="AKJ04048.1"/>
    </source>
</evidence>
<name>A0AAC8TFJ9_9BACT</name>
<sequence length="217" mass="23102">MKIAVLGTGMVGETIGGKLVALGHEVKMGSRSANNEKAAAWVKKVGAKASQGTFADATAFGELIFNCTSGSGSLEALNAAGKENLKGKLLLDISNPLDFSKGMPPTLFVSNTDSLGEQIQRAFPELKVVKTLNTISANVMVDPARIPGEHAVFVSGNDADAKAQVKRLLTEWFGWKQIIDLGDITTSRGTESYLPLWLRLWGALGTPDFNIQIVKKG</sequence>
<dbReference type="InterPro" id="IPR036291">
    <property type="entry name" value="NAD(P)-bd_dom_sf"/>
</dbReference>
<dbReference type="InterPro" id="IPR028939">
    <property type="entry name" value="P5C_Rdtase_cat_N"/>
</dbReference>
<keyword evidence="1" id="KW-0560">Oxidoreductase</keyword>
<dbReference type="KEGG" id="age:AA314_05674"/>
<organism evidence="3 5">
    <name type="scientific">Archangium gephyra</name>
    <dbReference type="NCBI Taxonomy" id="48"/>
    <lineage>
        <taxon>Bacteria</taxon>
        <taxon>Pseudomonadati</taxon>
        <taxon>Myxococcota</taxon>
        <taxon>Myxococcia</taxon>
        <taxon>Myxococcales</taxon>
        <taxon>Cystobacterineae</taxon>
        <taxon>Archangiaceae</taxon>
        <taxon>Archangium</taxon>
    </lineage>
</organism>
<feature type="domain" description="Pyrroline-5-carboxylate reductase catalytic N-terminal" evidence="2">
    <location>
        <begin position="2"/>
        <end position="96"/>
    </location>
</feature>
<dbReference type="Gene3D" id="3.40.50.720">
    <property type="entry name" value="NAD(P)-binding Rossmann-like Domain"/>
    <property type="match status" value="1"/>
</dbReference>
<evidence type="ECO:0000259" key="2">
    <source>
        <dbReference type="Pfam" id="PF03807"/>
    </source>
</evidence>
<accession>A0AAC8TFJ9</accession>
<dbReference type="Proteomes" id="UP000256345">
    <property type="component" value="Unassembled WGS sequence"/>
</dbReference>
<dbReference type="SUPFAM" id="SSF51735">
    <property type="entry name" value="NAD(P)-binding Rossmann-fold domains"/>
    <property type="match status" value="1"/>
</dbReference>
<evidence type="ECO:0000313" key="4">
    <source>
        <dbReference type="EMBL" id="REG37869.1"/>
    </source>
</evidence>
<protein>
    <recommendedName>
        <fullName evidence="2">Pyrroline-5-carboxylate reductase catalytic N-terminal domain-containing protein</fullName>
    </recommendedName>
</protein>
<dbReference type="Proteomes" id="UP000035579">
    <property type="component" value="Chromosome"/>
</dbReference>
<dbReference type="EMBL" id="QUMU01000001">
    <property type="protein sequence ID" value="REG37869.1"/>
    <property type="molecule type" value="Genomic_DNA"/>
</dbReference>
<proteinExistence type="predicted"/>
<gene>
    <name evidence="3" type="ORF">AA314_05674</name>
    <name evidence="4" type="ORF">ATI61_101856</name>
</gene>
<dbReference type="RefSeq" id="WP_047857954.1">
    <property type="nucleotide sequence ID" value="NZ_CP011509.1"/>
</dbReference>
<dbReference type="InterPro" id="IPR051267">
    <property type="entry name" value="STEAP_metalloreductase"/>
</dbReference>
<dbReference type="Pfam" id="PF03807">
    <property type="entry name" value="F420_oxidored"/>
    <property type="match status" value="1"/>
</dbReference>
<dbReference type="PANTHER" id="PTHR14239">
    <property type="entry name" value="DUDULIN-RELATED"/>
    <property type="match status" value="1"/>
</dbReference>
<dbReference type="PANTHER" id="PTHR14239:SF10">
    <property type="entry name" value="REDUCTASE"/>
    <property type="match status" value="1"/>
</dbReference>
<evidence type="ECO:0000256" key="1">
    <source>
        <dbReference type="ARBA" id="ARBA00023002"/>
    </source>
</evidence>